<gene>
    <name evidence="1" type="ORF">KTO63_03750</name>
</gene>
<dbReference type="EMBL" id="JAHSPG010000002">
    <property type="protein sequence ID" value="MBV4356249.1"/>
    <property type="molecule type" value="Genomic_DNA"/>
</dbReference>
<keyword evidence="2" id="KW-1185">Reference proteome</keyword>
<evidence type="ECO:0000313" key="2">
    <source>
        <dbReference type="Proteomes" id="UP000812270"/>
    </source>
</evidence>
<proteinExistence type="predicted"/>
<dbReference type="AlphaFoldDB" id="A0A9E2S7P9"/>
<reference evidence="1" key="1">
    <citation type="submission" date="2021-06" db="EMBL/GenBank/DDBJ databases">
        <authorList>
            <person name="Huq M.A."/>
        </authorList>
    </citation>
    <scope>NUCLEOTIDE SEQUENCE</scope>
    <source>
        <strain evidence="1">MAH-26</strain>
    </source>
</reference>
<evidence type="ECO:0000313" key="1">
    <source>
        <dbReference type="EMBL" id="MBV4356249.1"/>
    </source>
</evidence>
<dbReference type="Proteomes" id="UP000812270">
    <property type="component" value="Unassembled WGS sequence"/>
</dbReference>
<name>A0A9E2S7P9_9BACT</name>
<protein>
    <submittedName>
        <fullName evidence="1">Uncharacterized protein</fullName>
    </submittedName>
</protein>
<sequence>MKHLKYLIILAFSFCLVSCFDTVEEVEIKQNGTGTYKLNMDMSKAFEMMKGFMNDSDLQKEGMNKAMDTTINFDSILDSAQDLDAHKKELLKGGVMHVNMDMQKSVMKLDMKYPFTSFGNLNELYAMIQKGNGGLNEAFKSMQAQEGMGMENASDTSGLNQINSIFDVNFKDGSYSKTLNKARYDAFIHDEKAEQIKGMMSMMGEMNYTLILKLPKPAKTVSNKLATLSADKKTITLKSDLFSAFDNPQLMELKATY</sequence>
<organism evidence="1 2">
    <name type="scientific">Pinibacter aurantiacus</name>
    <dbReference type="NCBI Taxonomy" id="2851599"/>
    <lineage>
        <taxon>Bacteria</taxon>
        <taxon>Pseudomonadati</taxon>
        <taxon>Bacteroidota</taxon>
        <taxon>Chitinophagia</taxon>
        <taxon>Chitinophagales</taxon>
        <taxon>Chitinophagaceae</taxon>
        <taxon>Pinibacter</taxon>
    </lineage>
</organism>
<comment type="caution">
    <text evidence="1">The sequence shown here is derived from an EMBL/GenBank/DDBJ whole genome shotgun (WGS) entry which is preliminary data.</text>
</comment>
<accession>A0A9E2S7P9</accession>
<dbReference type="RefSeq" id="WP_217789809.1">
    <property type="nucleotide sequence ID" value="NZ_JAHSPG010000002.1"/>
</dbReference>